<evidence type="ECO:0000313" key="1">
    <source>
        <dbReference type="EMBL" id="AWI79292.1"/>
    </source>
</evidence>
<sequence length="112" mass="12725">MIVDENSRQQIKALAPNLLEASAPFVYLPEFSGLAFLHVWNGIQEQIFPRRFKSIIEATYENSFVGCYVEPVSDYKAFYAKLSSFQRFTELSAKVFPRTHYSADSGKVSTST</sequence>
<name>A0A2U8H008_9RHOO</name>
<dbReference type="RefSeq" id="WP_108972188.1">
    <property type="nucleotide sequence ID" value="NZ_CP022188.1"/>
</dbReference>
<dbReference type="EMBL" id="CP022188">
    <property type="protein sequence ID" value="AWI79292.1"/>
    <property type="molecule type" value="Genomic_DNA"/>
</dbReference>
<evidence type="ECO:0000313" key="2">
    <source>
        <dbReference type="Proteomes" id="UP000244902"/>
    </source>
</evidence>
<proteinExistence type="predicted"/>
<reference evidence="1 2" key="1">
    <citation type="submission" date="2017-06" db="EMBL/GenBank/DDBJ databases">
        <title>Azoarcus sp. TSNA42 complete genome sequence.</title>
        <authorList>
            <person name="Woo J.-H."/>
            <person name="Kim H.-S."/>
        </authorList>
    </citation>
    <scope>NUCLEOTIDE SEQUENCE [LARGE SCALE GENOMIC DNA]</scope>
    <source>
        <strain evidence="1 2">TSNA42</strain>
    </source>
</reference>
<dbReference type="AlphaFoldDB" id="A0A2U8H008"/>
<organism evidence="1 2">
    <name type="scientific">Parazoarcus communis</name>
    <dbReference type="NCBI Taxonomy" id="41977"/>
    <lineage>
        <taxon>Bacteria</taxon>
        <taxon>Pseudomonadati</taxon>
        <taxon>Pseudomonadota</taxon>
        <taxon>Betaproteobacteria</taxon>
        <taxon>Rhodocyclales</taxon>
        <taxon>Zoogloeaceae</taxon>
        <taxon>Parazoarcus</taxon>
    </lineage>
</organism>
<protein>
    <submittedName>
        <fullName evidence="1">Uncharacterized protein</fullName>
    </submittedName>
</protein>
<dbReference type="Proteomes" id="UP000244902">
    <property type="component" value="Chromosome"/>
</dbReference>
<gene>
    <name evidence="1" type="ORF">CEW87_07885</name>
</gene>
<accession>A0A2U8H008</accession>
<dbReference type="OrthoDB" id="5795843at2"/>